<dbReference type="EMBL" id="JAEKJW010000002">
    <property type="protein sequence ID" value="MBN8196688.1"/>
    <property type="molecule type" value="Genomic_DNA"/>
</dbReference>
<dbReference type="RefSeq" id="WP_068518215.1">
    <property type="nucleotide sequence ID" value="NZ_JAEKJW010000002.1"/>
</dbReference>
<dbReference type="AlphaFoldDB" id="A0A8I1SJ53"/>
<reference evidence="1" key="1">
    <citation type="submission" date="2020-12" db="EMBL/GenBank/DDBJ databases">
        <title>Oil enriched cultivation method for isolating marine PHA-producing bacteria.</title>
        <authorList>
            <person name="Zheng W."/>
            <person name="Yu S."/>
            <person name="Huang Y."/>
        </authorList>
    </citation>
    <scope>NUCLEOTIDE SEQUENCE</scope>
    <source>
        <strain evidence="1">SY-2-3</strain>
    </source>
</reference>
<dbReference type="Proteomes" id="UP000664405">
    <property type="component" value="Unassembled WGS sequence"/>
</dbReference>
<organism evidence="1 2">
    <name type="scientific">Thalassospira povalilytica</name>
    <dbReference type="NCBI Taxonomy" id="732237"/>
    <lineage>
        <taxon>Bacteria</taxon>
        <taxon>Pseudomonadati</taxon>
        <taxon>Pseudomonadota</taxon>
        <taxon>Alphaproteobacteria</taxon>
        <taxon>Rhodospirillales</taxon>
        <taxon>Thalassospiraceae</taxon>
        <taxon>Thalassospira</taxon>
    </lineage>
</organism>
<sequence>MNKTIRNIVLGVMLATFIAPIGLAITESHAQNANWRATKCALYQTHRDDIRAQMPANATSTAFDDQEDEFVASGCTARAYVCPQNRAELEYANLMSVVMMNEGATGSFLPFACKETGR</sequence>
<name>A0A8I1SJ53_9PROT</name>
<accession>A0A8I1SJ53</accession>
<comment type="caution">
    <text evidence="1">The sequence shown here is derived from an EMBL/GenBank/DDBJ whole genome shotgun (WGS) entry which is preliminary data.</text>
</comment>
<evidence type="ECO:0000313" key="2">
    <source>
        <dbReference type="Proteomes" id="UP000664405"/>
    </source>
</evidence>
<protein>
    <submittedName>
        <fullName evidence="1">Uncharacterized protein</fullName>
    </submittedName>
</protein>
<proteinExistence type="predicted"/>
<evidence type="ECO:0000313" key="1">
    <source>
        <dbReference type="EMBL" id="MBN8196688.1"/>
    </source>
</evidence>
<gene>
    <name evidence="1" type="ORF">JF547_09460</name>
</gene>